<proteinExistence type="predicted"/>
<organism evidence="1 2">
    <name type="scientific">Hypsizygus marmoreus</name>
    <name type="common">White beech mushroom</name>
    <name type="synonym">Agaricus marmoreus</name>
    <dbReference type="NCBI Taxonomy" id="39966"/>
    <lineage>
        <taxon>Eukaryota</taxon>
        <taxon>Fungi</taxon>
        <taxon>Dikarya</taxon>
        <taxon>Basidiomycota</taxon>
        <taxon>Agaricomycotina</taxon>
        <taxon>Agaricomycetes</taxon>
        <taxon>Agaricomycetidae</taxon>
        <taxon>Agaricales</taxon>
        <taxon>Tricholomatineae</taxon>
        <taxon>Lyophyllaceae</taxon>
        <taxon>Hypsizygus</taxon>
    </lineage>
</organism>
<accession>A0A369JAY5</accession>
<dbReference type="InParanoid" id="A0A369JAY5"/>
<evidence type="ECO:0000313" key="2">
    <source>
        <dbReference type="Proteomes" id="UP000076154"/>
    </source>
</evidence>
<keyword evidence="2" id="KW-1185">Reference proteome</keyword>
<dbReference type="OrthoDB" id="2789670at2759"/>
<comment type="caution">
    <text evidence="1">The sequence shown here is derived from an EMBL/GenBank/DDBJ whole genome shotgun (WGS) entry which is preliminary data.</text>
</comment>
<protein>
    <submittedName>
        <fullName evidence="1">Uncharacterized protein</fullName>
    </submittedName>
</protein>
<gene>
    <name evidence="1" type="ORF">Hypma_001121</name>
</gene>
<dbReference type="AlphaFoldDB" id="A0A369JAY5"/>
<sequence>MASAASVYGAGSDSTFASLYAFKFAMLLHPDVQKRDKQNSTRSLAMIDGNPSLPLESPIWSTKMTCTMAIFFLQVQLCLPIHGMLPVYYRDYGCSILSDLSALMGTFALVHSIRRHLHLAVGGGSTLADILQSSRCHTIEVIPQFVSGIIRALSLSNLNFKVGEPWMFLMLD</sequence>
<dbReference type="EMBL" id="LUEZ02000110">
    <property type="protein sequence ID" value="RDB17595.1"/>
    <property type="molecule type" value="Genomic_DNA"/>
</dbReference>
<dbReference type="Proteomes" id="UP000076154">
    <property type="component" value="Unassembled WGS sequence"/>
</dbReference>
<reference evidence="1" key="1">
    <citation type="submission" date="2018-04" db="EMBL/GenBank/DDBJ databases">
        <title>Whole genome sequencing of Hypsizygus marmoreus.</title>
        <authorList>
            <person name="Choi I.-G."/>
            <person name="Min B."/>
            <person name="Kim J.-G."/>
            <person name="Kim S."/>
            <person name="Oh Y.-L."/>
            <person name="Kong W.-S."/>
            <person name="Park H."/>
            <person name="Jeong J."/>
            <person name="Song E.-S."/>
        </authorList>
    </citation>
    <scope>NUCLEOTIDE SEQUENCE [LARGE SCALE GENOMIC DNA]</scope>
    <source>
        <strain evidence="1">51987-8</strain>
    </source>
</reference>
<evidence type="ECO:0000313" key="1">
    <source>
        <dbReference type="EMBL" id="RDB17595.1"/>
    </source>
</evidence>
<name>A0A369JAY5_HYPMA</name>